<dbReference type="Pfam" id="PF14376">
    <property type="entry name" value="Haem_bd"/>
    <property type="match status" value="1"/>
</dbReference>
<evidence type="ECO:0000259" key="9">
    <source>
        <dbReference type="PROSITE" id="PS51007"/>
    </source>
</evidence>
<dbReference type="RefSeq" id="WP_048848296.1">
    <property type="nucleotide sequence ID" value="NZ_BALE01000012.1"/>
</dbReference>
<evidence type="ECO:0000256" key="5">
    <source>
        <dbReference type="ARBA" id="ARBA00023004"/>
    </source>
</evidence>
<evidence type="ECO:0000256" key="8">
    <source>
        <dbReference type="SAM" id="Phobius"/>
    </source>
</evidence>
<dbReference type="EMBL" id="BALE01000012">
    <property type="protein sequence ID" value="GAN53911.1"/>
    <property type="molecule type" value="Genomic_DNA"/>
</dbReference>
<dbReference type="GO" id="GO:0004130">
    <property type="term" value="F:cytochrome-c peroxidase activity"/>
    <property type="evidence" value="ECO:0007669"/>
    <property type="project" value="TreeGrafter"/>
</dbReference>
<evidence type="ECO:0000256" key="4">
    <source>
        <dbReference type="ARBA" id="ARBA00023002"/>
    </source>
</evidence>
<dbReference type="GO" id="GO:0046872">
    <property type="term" value="F:metal ion binding"/>
    <property type="evidence" value="ECO:0007669"/>
    <property type="project" value="UniProtKB-KW"/>
</dbReference>
<comment type="caution">
    <text evidence="10">The sequence shown here is derived from an EMBL/GenBank/DDBJ whole genome shotgun (WGS) entry which is preliminary data.</text>
</comment>
<dbReference type="GO" id="GO:0020037">
    <property type="term" value="F:heme binding"/>
    <property type="evidence" value="ECO:0007669"/>
    <property type="project" value="InterPro"/>
</dbReference>
<keyword evidence="8" id="KW-0812">Transmembrane</keyword>
<dbReference type="Pfam" id="PF00034">
    <property type="entry name" value="Cytochrom_C"/>
    <property type="match status" value="1"/>
</dbReference>
<evidence type="ECO:0000256" key="3">
    <source>
        <dbReference type="ARBA" id="ARBA00022723"/>
    </source>
</evidence>
<evidence type="ECO:0000313" key="10">
    <source>
        <dbReference type="EMBL" id="GAN53911.1"/>
    </source>
</evidence>
<organism evidence="10 11">
    <name type="scientific">Tanticharoenia sakaeratensis NBRC 103193</name>
    <dbReference type="NCBI Taxonomy" id="1231623"/>
    <lineage>
        <taxon>Bacteria</taxon>
        <taxon>Pseudomonadati</taxon>
        <taxon>Pseudomonadota</taxon>
        <taxon>Alphaproteobacteria</taxon>
        <taxon>Acetobacterales</taxon>
        <taxon>Acetobacteraceae</taxon>
        <taxon>Tanticharoenia</taxon>
    </lineage>
</organism>
<keyword evidence="8" id="KW-1133">Transmembrane helix</keyword>
<dbReference type="AlphaFoldDB" id="A0A0D6MKB2"/>
<evidence type="ECO:0000256" key="2">
    <source>
        <dbReference type="ARBA" id="ARBA00022617"/>
    </source>
</evidence>
<dbReference type="GO" id="GO:0030313">
    <property type="term" value="C:cell envelope"/>
    <property type="evidence" value="ECO:0007669"/>
    <property type="project" value="UniProtKB-SubCell"/>
</dbReference>
<dbReference type="PROSITE" id="PS51007">
    <property type="entry name" value="CYTC"/>
    <property type="match status" value="2"/>
</dbReference>
<dbReference type="SUPFAM" id="SSF46626">
    <property type="entry name" value="Cytochrome c"/>
    <property type="match status" value="2"/>
</dbReference>
<dbReference type="InterPro" id="IPR036909">
    <property type="entry name" value="Cyt_c-like_dom_sf"/>
</dbReference>
<proteinExistence type="predicted"/>
<dbReference type="GO" id="GO:0009055">
    <property type="term" value="F:electron transfer activity"/>
    <property type="evidence" value="ECO:0007669"/>
    <property type="project" value="InterPro"/>
</dbReference>
<dbReference type="Pfam" id="PF03150">
    <property type="entry name" value="CCP_MauG"/>
    <property type="match status" value="1"/>
</dbReference>
<sequence>MAGSAWKRVLGGVVALGIVAYGGTGLYLEHFDHEGAPRIPAGSPSLHDPISMKAFAAFQEVRCDYCHTAKTSAELPFYFNLPLANTIMARDLTQGQRHFQFQPIIVAFQQGKPPSVEQLSRIEEVISQNRMPPWAYLTLHWHAYLSEHQRADILSWIEDQRRRYYATPGVAPQFAGDVIQPIPESLPVDWRKAELGRALFFDKHLSGNGQLNCASCHGLNTGGVDRLVTATGINGQKGPINTPSVYDSVFNIAQFWNGRAADLAGQAAGPVMNPVEMGSHDWNAVAAAVSAEEGYNDRFTAIYGSPDINQHTVTDAIAEYEKTLITPDSRFDLYLKGDSHAITAQEKRGYQRFKEIGCSGCHSGIAVGGDAFEILGLEGPYFDDRHSPLTAADAGRFAFTHAKADLERFKVPNLRNVELTGPYFHDGSVKTLPDAVREMARYQTPDHDISNQDVDDITAFLKTLTGKYHGVALPDVSPEPPLGAPDQAAATQAAPAPAVPQ</sequence>
<keyword evidence="3 6" id="KW-0479">Metal-binding</keyword>
<feature type="domain" description="Cytochrome c" evidence="9">
    <location>
        <begin position="344"/>
        <end position="465"/>
    </location>
</feature>
<dbReference type="Proteomes" id="UP000032679">
    <property type="component" value="Unassembled WGS sequence"/>
</dbReference>
<accession>A0A0D6MKB2</accession>
<reference evidence="10 11" key="1">
    <citation type="submission" date="2012-10" db="EMBL/GenBank/DDBJ databases">
        <title>Genome sequencing of Tanticharoenia sakaeratensis NBRC 103193.</title>
        <authorList>
            <person name="Azuma Y."/>
            <person name="Hadano H."/>
            <person name="Hirakawa H."/>
            <person name="Matsushita K."/>
        </authorList>
    </citation>
    <scope>NUCLEOTIDE SEQUENCE [LARGE SCALE GENOMIC DNA]</scope>
    <source>
        <strain evidence="10 11">NBRC 103193</strain>
    </source>
</reference>
<feature type="region of interest" description="Disordered" evidence="7">
    <location>
        <begin position="475"/>
        <end position="501"/>
    </location>
</feature>
<keyword evidence="8" id="KW-0472">Membrane</keyword>
<dbReference type="PANTHER" id="PTHR30600:SF7">
    <property type="entry name" value="CYTOCHROME C PEROXIDASE-RELATED"/>
    <property type="match status" value="1"/>
</dbReference>
<dbReference type="Gene3D" id="1.10.760.10">
    <property type="entry name" value="Cytochrome c-like domain"/>
    <property type="match status" value="2"/>
</dbReference>
<keyword evidence="10" id="KW-0575">Peroxidase</keyword>
<dbReference type="STRING" id="1231623.Tasa_012_087"/>
<evidence type="ECO:0000256" key="6">
    <source>
        <dbReference type="PROSITE-ProRule" id="PRU00433"/>
    </source>
</evidence>
<protein>
    <submittedName>
        <fullName evidence="10">Cytochrome c peroxidase</fullName>
    </submittedName>
</protein>
<dbReference type="InterPro" id="IPR051395">
    <property type="entry name" value="Cytochrome_c_Peroxidase/MauG"/>
</dbReference>
<evidence type="ECO:0000313" key="11">
    <source>
        <dbReference type="Proteomes" id="UP000032679"/>
    </source>
</evidence>
<name>A0A0D6MKB2_9PROT</name>
<evidence type="ECO:0000256" key="7">
    <source>
        <dbReference type="SAM" id="MobiDB-lite"/>
    </source>
</evidence>
<dbReference type="InterPro" id="IPR009056">
    <property type="entry name" value="Cyt_c-like_dom"/>
</dbReference>
<dbReference type="PANTHER" id="PTHR30600">
    <property type="entry name" value="CYTOCHROME C PEROXIDASE-RELATED"/>
    <property type="match status" value="1"/>
</dbReference>
<feature type="domain" description="Cytochrome c" evidence="9">
    <location>
        <begin position="191"/>
        <end position="300"/>
    </location>
</feature>
<gene>
    <name evidence="10" type="ORF">Tasa_012_087</name>
</gene>
<comment type="subcellular location">
    <subcellularLocation>
        <location evidence="1">Cell envelope</location>
    </subcellularLocation>
</comment>
<keyword evidence="5 6" id="KW-0408">Iron</keyword>
<feature type="transmembrane region" description="Helical" evidence="8">
    <location>
        <begin position="9"/>
        <end position="28"/>
    </location>
</feature>
<evidence type="ECO:0000256" key="1">
    <source>
        <dbReference type="ARBA" id="ARBA00004196"/>
    </source>
</evidence>
<keyword evidence="11" id="KW-1185">Reference proteome</keyword>
<dbReference type="InterPro" id="IPR025992">
    <property type="entry name" value="Haem-bd"/>
</dbReference>
<dbReference type="InterPro" id="IPR004852">
    <property type="entry name" value="Di-haem_cyt_c_peroxidsae"/>
</dbReference>
<feature type="compositionally biased region" description="Low complexity" evidence="7">
    <location>
        <begin position="484"/>
        <end position="501"/>
    </location>
</feature>
<keyword evidence="4" id="KW-0560">Oxidoreductase</keyword>
<dbReference type="SMART" id="SM01235">
    <property type="entry name" value="Haem_bd"/>
    <property type="match status" value="1"/>
</dbReference>
<keyword evidence="2 6" id="KW-0349">Heme</keyword>